<protein>
    <submittedName>
        <fullName evidence="1">Uncharacterized protein</fullName>
    </submittedName>
</protein>
<evidence type="ECO:0000313" key="1">
    <source>
        <dbReference type="EMBL" id="QQG35741.1"/>
    </source>
</evidence>
<dbReference type="EMBL" id="CP066681">
    <property type="protein sequence ID" value="QQG35741.1"/>
    <property type="molecule type" value="Genomic_DNA"/>
</dbReference>
<evidence type="ECO:0000313" key="2">
    <source>
        <dbReference type="Proteomes" id="UP000595362"/>
    </source>
</evidence>
<dbReference type="AlphaFoldDB" id="A0A7T5R1I8"/>
<sequence>MTEDNSIETALEAVPGEPLHIAHELQNQPAEKLSKIEISGPTKILPKGAG</sequence>
<proteinExistence type="predicted"/>
<gene>
    <name evidence="1" type="ORF">HYS17_09550</name>
</gene>
<name>A0A7T5R1I8_9BACT</name>
<reference evidence="1 2" key="1">
    <citation type="submission" date="2020-07" db="EMBL/GenBank/DDBJ databases">
        <title>Huge and variable diversity of episymbiotic CPR bacteria and DPANN archaea in groundwater ecosystems.</title>
        <authorList>
            <person name="He C.Y."/>
            <person name="Keren R."/>
            <person name="Whittaker M."/>
            <person name="Farag I.F."/>
            <person name="Doudna J."/>
            <person name="Cate J.H.D."/>
            <person name="Banfield J.F."/>
        </authorList>
    </citation>
    <scope>NUCLEOTIDE SEQUENCE [LARGE SCALE GENOMIC DNA]</scope>
    <source>
        <strain evidence="1">NC_groundwater_70_Ag_B-0.1um_54_66</strain>
    </source>
</reference>
<accession>A0A7T5R1I8</accession>
<organism evidence="1 2">
    <name type="scientific">Micavibrio aeruginosavorus</name>
    <dbReference type="NCBI Taxonomy" id="349221"/>
    <lineage>
        <taxon>Bacteria</taxon>
        <taxon>Pseudomonadati</taxon>
        <taxon>Bdellovibrionota</taxon>
        <taxon>Bdellovibrionia</taxon>
        <taxon>Bdellovibrionales</taxon>
        <taxon>Pseudobdellovibrionaceae</taxon>
        <taxon>Micavibrio</taxon>
    </lineage>
</organism>
<dbReference type="Proteomes" id="UP000595362">
    <property type="component" value="Chromosome"/>
</dbReference>